<keyword evidence="2 6" id="KW-0689">Ribosomal protein</keyword>
<name>A0ABY7DKT3_MYAAR</name>
<comment type="similarity">
    <text evidence="1 6">Belongs to the universal ribosomal protein uL22 family.</text>
</comment>
<keyword evidence="8" id="KW-1185">Reference proteome</keyword>
<evidence type="ECO:0000256" key="5">
    <source>
        <dbReference type="ARBA" id="ARBA00035506"/>
    </source>
</evidence>
<dbReference type="InterPro" id="IPR036394">
    <property type="entry name" value="Ribosomal_uL22_sf"/>
</dbReference>
<evidence type="ECO:0000256" key="6">
    <source>
        <dbReference type="RuleBase" id="RU004005"/>
    </source>
</evidence>
<dbReference type="PANTHER" id="PTHR13501">
    <property type="entry name" value="CHLOROPLAST 50S RIBOSOMAL PROTEIN L22-RELATED"/>
    <property type="match status" value="1"/>
</dbReference>
<organism evidence="7 8">
    <name type="scientific">Mya arenaria</name>
    <name type="common">Soft-shell clam</name>
    <dbReference type="NCBI Taxonomy" id="6604"/>
    <lineage>
        <taxon>Eukaryota</taxon>
        <taxon>Metazoa</taxon>
        <taxon>Spiralia</taxon>
        <taxon>Lophotrochozoa</taxon>
        <taxon>Mollusca</taxon>
        <taxon>Bivalvia</taxon>
        <taxon>Autobranchia</taxon>
        <taxon>Heteroconchia</taxon>
        <taxon>Euheterodonta</taxon>
        <taxon>Imparidentia</taxon>
        <taxon>Neoheterodontei</taxon>
        <taxon>Myida</taxon>
        <taxon>Myoidea</taxon>
        <taxon>Myidae</taxon>
        <taxon>Mya</taxon>
    </lineage>
</organism>
<dbReference type="InterPro" id="IPR001063">
    <property type="entry name" value="Ribosomal_uL22"/>
</dbReference>
<evidence type="ECO:0000256" key="1">
    <source>
        <dbReference type="ARBA" id="ARBA00009451"/>
    </source>
</evidence>
<dbReference type="Gene3D" id="3.90.470.10">
    <property type="entry name" value="Ribosomal protein L22/L17"/>
    <property type="match status" value="1"/>
</dbReference>
<dbReference type="Proteomes" id="UP001164746">
    <property type="component" value="Chromosome 3"/>
</dbReference>
<dbReference type="SUPFAM" id="SSF54843">
    <property type="entry name" value="Ribosomal protein L22"/>
    <property type="match status" value="1"/>
</dbReference>
<proteinExistence type="inferred from homology"/>
<evidence type="ECO:0000256" key="4">
    <source>
        <dbReference type="ARBA" id="ARBA00035286"/>
    </source>
</evidence>
<sequence length="165" mass="18678">MYWAASGSLYSASSSPHSRLCLPPPPGPSIPGLTMQRHLTRLLKRLPAGCQGQVYQGLHTSSVSLDRDRSSEDTKDFMGKILKNVYTTMTMHEKEICHKKVMIAVTPKKMWYPAFMVRGLSIDEAITQCEFSKKAAPKIIKDVLIEAQERAIKFFNVEYKSNLWI</sequence>
<protein>
    <recommendedName>
        <fullName evidence="4">Large ribosomal subunit protein uL22m</fullName>
    </recommendedName>
    <alternativeName>
        <fullName evidence="5">39S ribosomal protein L22, mitochondrial</fullName>
    </alternativeName>
</protein>
<evidence type="ECO:0000256" key="3">
    <source>
        <dbReference type="ARBA" id="ARBA00023274"/>
    </source>
</evidence>
<dbReference type="Pfam" id="PF00237">
    <property type="entry name" value="Ribosomal_L22"/>
    <property type="match status" value="1"/>
</dbReference>
<accession>A0ABY7DKT3</accession>
<dbReference type="PANTHER" id="PTHR13501:SF8">
    <property type="entry name" value="LARGE RIBOSOMAL SUBUNIT PROTEIN UL22M"/>
    <property type="match status" value="1"/>
</dbReference>
<evidence type="ECO:0000313" key="8">
    <source>
        <dbReference type="Proteomes" id="UP001164746"/>
    </source>
</evidence>
<feature type="non-terminal residue" evidence="7">
    <location>
        <position position="1"/>
    </location>
</feature>
<evidence type="ECO:0000313" key="7">
    <source>
        <dbReference type="EMBL" id="WAQ97803.1"/>
    </source>
</evidence>
<dbReference type="EMBL" id="CP111014">
    <property type="protein sequence ID" value="WAQ97803.1"/>
    <property type="molecule type" value="Genomic_DNA"/>
</dbReference>
<keyword evidence="3 6" id="KW-0687">Ribonucleoprotein</keyword>
<gene>
    <name evidence="7" type="ORF">MAR_022176</name>
</gene>
<reference evidence="7" key="1">
    <citation type="submission" date="2022-11" db="EMBL/GenBank/DDBJ databases">
        <title>Centuries of genome instability and evolution in soft-shell clam transmissible cancer (bioRxiv).</title>
        <authorList>
            <person name="Hart S.F.M."/>
            <person name="Yonemitsu M.A."/>
            <person name="Giersch R.M."/>
            <person name="Beal B.F."/>
            <person name="Arriagada G."/>
            <person name="Davis B.W."/>
            <person name="Ostrander E.A."/>
            <person name="Goff S.P."/>
            <person name="Metzger M.J."/>
        </authorList>
    </citation>
    <scope>NUCLEOTIDE SEQUENCE</scope>
    <source>
        <strain evidence="7">MELC-2E11</strain>
        <tissue evidence="7">Siphon/mantle</tissue>
    </source>
</reference>
<evidence type="ECO:0000256" key="2">
    <source>
        <dbReference type="ARBA" id="ARBA00022980"/>
    </source>
</evidence>
<dbReference type="InterPro" id="IPR047867">
    <property type="entry name" value="Ribosomal_uL22_bac/org-type"/>
</dbReference>